<dbReference type="EMBL" id="PXYV01000039">
    <property type="protein sequence ID" value="PSR21223.1"/>
    <property type="molecule type" value="Genomic_DNA"/>
</dbReference>
<dbReference type="InterPro" id="IPR015797">
    <property type="entry name" value="NUDIX_hydrolase-like_dom_sf"/>
</dbReference>
<gene>
    <name evidence="3" type="ORF">C7B45_11820</name>
</gene>
<evidence type="ECO:0000259" key="2">
    <source>
        <dbReference type="PROSITE" id="PS51462"/>
    </source>
</evidence>
<dbReference type="Gene3D" id="3.90.1300.10">
    <property type="entry name" value="Amidase signature (AS) domain"/>
    <property type="match status" value="1"/>
</dbReference>
<dbReference type="Pfam" id="PF00293">
    <property type="entry name" value="NUDIX"/>
    <property type="match status" value="1"/>
</dbReference>
<dbReference type="SUPFAM" id="SSF75304">
    <property type="entry name" value="Amidase signature (AS) enzymes"/>
    <property type="match status" value="1"/>
</dbReference>
<evidence type="ECO:0000313" key="3">
    <source>
        <dbReference type="EMBL" id="PSR21223.1"/>
    </source>
</evidence>
<dbReference type="Pfam" id="PF01425">
    <property type="entry name" value="Amidase"/>
    <property type="match status" value="1"/>
</dbReference>
<dbReference type="AlphaFoldDB" id="A0A2T2WG69"/>
<dbReference type="Gene3D" id="3.90.79.10">
    <property type="entry name" value="Nucleoside Triphosphate Pyrophosphohydrolase"/>
    <property type="match status" value="1"/>
</dbReference>
<sequence>MPAAGDIIVRTIPERRWMMPDVWPVLCQGILLREQHVLLIQNKRQEWELPGGLVHAQESLREALEREWREKTGLAIEVEGLVGAEFLAAVADKPSVLLLVYRIRAEDGTPPLTLSDEHCDHMWANIDQMAAMALPQVSRDAIFQAVRSCHLDGRIAGRLQARLATENGARMTQMSVWGSDSPRIGLQWLGATACGRDMNPTGRSQLLTWHEEFRRGTRSPVLMIEESLRLAQQWQVRTPLFITLNPEKALRAAHQSAERYDNGRPLSRLDGFAIGLKDLIDVRGERTTAGSAWRETSIAHEDAEVVGRLRAQGVNVDFGKLNLHEYAYGPTGDSSYFGAVANPYDLTRIAGGSSTGCAVAVATGVLPAAIGTDTGGSIRIPAALTGISGFKPTYGSLSLQGVVPLSWSLDHIGPMSRRVSDCRVVWEALGGSALPAFENEIRSLAVFWPEDNRTRCYDEELEQYVQEAISEITGSFAAVVERGPLPELDSIWLAQSILIGAEALDYHYFQLRESADRYQVDVARRLAAGGAHLAHEYIQALRYRQAQAERWDEWLRTFDVLILPTVPILAPALQTRTVSSRTGDAEDVRSVLTRFTSPFNFLGLPALSIPWGMLRGLPVGIQLVGQRGQDAKVLALGEAIQERFPKSLPALPSLV</sequence>
<dbReference type="InterPro" id="IPR023631">
    <property type="entry name" value="Amidase_dom"/>
</dbReference>
<dbReference type="SUPFAM" id="SSF55811">
    <property type="entry name" value="Nudix"/>
    <property type="match status" value="1"/>
</dbReference>
<dbReference type="GO" id="GO:0003824">
    <property type="term" value="F:catalytic activity"/>
    <property type="evidence" value="ECO:0007669"/>
    <property type="project" value="InterPro"/>
</dbReference>
<comment type="caution">
    <text evidence="3">The sequence shown here is derived from an EMBL/GenBank/DDBJ whole genome shotgun (WGS) entry which is preliminary data.</text>
</comment>
<organism evidence="3 4">
    <name type="scientific">Sulfobacillus acidophilus</name>
    <dbReference type="NCBI Taxonomy" id="53633"/>
    <lineage>
        <taxon>Bacteria</taxon>
        <taxon>Bacillati</taxon>
        <taxon>Bacillota</taxon>
        <taxon>Clostridia</taxon>
        <taxon>Eubacteriales</taxon>
        <taxon>Clostridiales Family XVII. Incertae Sedis</taxon>
        <taxon>Sulfobacillus</taxon>
    </lineage>
</organism>
<dbReference type="InterPro" id="IPR000120">
    <property type="entry name" value="Amidase"/>
</dbReference>
<dbReference type="PROSITE" id="PS51462">
    <property type="entry name" value="NUDIX"/>
    <property type="match status" value="1"/>
</dbReference>
<feature type="domain" description="Nudix hydrolase" evidence="2">
    <location>
        <begin position="22"/>
        <end position="148"/>
    </location>
</feature>
<dbReference type="PANTHER" id="PTHR11895">
    <property type="entry name" value="TRANSAMIDASE"/>
    <property type="match status" value="1"/>
</dbReference>
<name>A0A2T2WG69_9FIRM</name>
<evidence type="ECO:0000256" key="1">
    <source>
        <dbReference type="ARBA" id="ARBA00009199"/>
    </source>
</evidence>
<dbReference type="InterPro" id="IPR000086">
    <property type="entry name" value="NUDIX_hydrolase_dom"/>
</dbReference>
<comment type="similarity">
    <text evidence="1">Belongs to the amidase family.</text>
</comment>
<evidence type="ECO:0000313" key="4">
    <source>
        <dbReference type="Proteomes" id="UP000241848"/>
    </source>
</evidence>
<dbReference type="InterPro" id="IPR036928">
    <property type="entry name" value="AS_sf"/>
</dbReference>
<reference evidence="3 4" key="1">
    <citation type="journal article" date="2014" name="BMC Genomics">
        <title>Comparison of environmental and isolate Sulfobacillus genomes reveals diverse carbon, sulfur, nitrogen, and hydrogen metabolisms.</title>
        <authorList>
            <person name="Justice N.B."/>
            <person name="Norman A."/>
            <person name="Brown C.T."/>
            <person name="Singh A."/>
            <person name="Thomas B.C."/>
            <person name="Banfield J.F."/>
        </authorList>
    </citation>
    <scope>NUCLEOTIDE SEQUENCE [LARGE SCALE GENOMIC DNA]</scope>
    <source>
        <strain evidence="3">AMDSBA3</strain>
    </source>
</reference>
<proteinExistence type="inferred from homology"/>
<protein>
    <recommendedName>
        <fullName evidence="2">Nudix hydrolase domain-containing protein</fullName>
    </recommendedName>
</protein>
<dbReference type="Proteomes" id="UP000241848">
    <property type="component" value="Unassembled WGS sequence"/>
</dbReference>
<accession>A0A2T2WG69</accession>
<dbReference type="PANTHER" id="PTHR11895:SF7">
    <property type="entry name" value="GLUTAMYL-TRNA(GLN) AMIDOTRANSFERASE SUBUNIT A, MITOCHONDRIAL"/>
    <property type="match status" value="1"/>
</dbReference>